<dbReference type="CDD" id="cd01665">
    <property type="entry name" value="Cyt_c_Oxidase_III"/>
    <property type="match status" value="1"/>
</dbReference>
<dbReference type="SUPFAM" id="SSF81452">
    <property type="entry name" value="Cytochrome c oxidase subunit III-like"/>
    <property type="match status" value="1"/>
</dbReference>
<evidence type="ECO:0000256" key="9">
    <source>
        <dbReference type="SAM" id="Phobius"/>
    </source>
</evidence>
<dbReference type="EMBL" id="KY083068">
    <property type="protein sequence ID" value="ARX96193.1"/>
    <property type="molecule type" value="Genomic_DNA"/>
</dbReference>
<keyword evidence="7 9" id="KW-0472">Membrane</keyword>
<dbReference type="GO" id="GO:0045277">
    <property type="term" value="C:respiratory chain complex IV"/>
    <property type="evidence" value="ECO:0007669"/>
    <property type="project" value="UniProtKB-ARBA"/>
</dbReference>
<dbReference type="InterPro" id="IPR033945">
    <property type="entry name" value="Cyt_c_oxase_su3_dom"/>
</dbReference>
<evidence type="ECO:0000256" key="8">
    <source>
        <dbReference type="RuleBase" id="RU003375"/>
    </source>
</evidence>
<accession>A0A1Z1XBF0</accession>
<name>A0A1Z1XBF0_9RHOD</name>
<feature type="transmembrane region" description="Helical" evidence="9">
    <location>
        <begin position="208"/>
        <end position="232"/>
    </location>
</feature>
<keyword evidence="6 9" id="KW-1133">Transmembrane helix</keyword>
<evidence type="ECO:0000256" key="1">
    <source>
        <dbReference type="ARBA" id="ARBA00004141"/>
    </source>
</evidence>
<geneLocation type="mitochondrion" evidence="11"/>
<evidence type="ECO:0000259" key="10">
    <source>
        <dbReference type="PROSITE" id="PS50253"/>
    </source>
</evidence>
<evidence type="ECO:0000256" key="3">
    <source>
        <dbReference type="ARBA" id="ARBA00015944"/>
    </source>
</evidence>
<keyword evidence="4 8" id="KW-0812">Transmembrane</keyword>
<feature type="transmembrane region" description="Helical" evidence="9">
    <location>
        <begin position="48"/>
        <end position="67"/>
    </location>
</feature>
<gene>
    <name evidence="11" type="primary">cox3</name>
</gene>
<dbReference type="PANTHER" id="PTHR11403">
    <property type="entry name" value="CYTOCHROME C OXIDASE SUBUNIT III"/>
    <property type="match status" value="1"/>
</dbReference>
<reference evidence="11" key="1">
    <citation type="submission" date="2016-11" db="EMBL/GenBank/DDBJ databases">
        <title>Complete Mitochondrail Genome of Compsopogon caeruleus.</title>
        <authorList>
            <person name="Nan F."/>
            <person name="Xie S."/>
            <person name="Feng J."/>
        </authorList>
    </citation>
    <scope>NUCLEOTIDE SEQUENCE</scope>
</reference>
<sequence>MQLFNLVKKNQRFGYHLVDPSPWPFVGATSVFLMAVSAAMYFHGHQNGNYFLLFGFFMLCNVFFMWWKDIVRESTYEGHHTSVVQQGLRYGVILFIISELFFFVAFFWAFFHNSVSPNIELGSIWPPKGITPFNPWKVPFLNTIILLLSACSITWAHHAVVYGMRRQSIYSFFITIFLAILFTVFQGLEYTEAAFCFSDGTYGCTFYMTTGFHGFHVIVGTIFLTICAIRLINYHLTKQHHFGMEAAIWYWRY</sequence>
<evidence type="ECO:0000256" key="4">
    <source>
        <dbReference type="ARBA" id="ARBA00022692"/>
    </source>
</evidence>
<dbReference type="Pfam" id="PF00510">
    <property type="entry name" value="COX3"/>
    <property type="match status" value="1"/>
</dbReference>
<dbReference type="InterPro" id="IPR000298">
    <property type="entry name" value="Cyt_c_oxidase-like_su3"/>
</dbReference>
<dbReference type="InterPro" id="IPR035973">
    <property type="entry name" value="Cyt_c_oxidase_su3-like_sf"/>
</dbReference>
<feature type="transmembrane region" description="Helical" evidence="9">
    <location>
        <begin position="169"/>
        <end position="188"/>
    </location>
</feature>
<proteinExistence type="inferred from homology"/>
<feature type="transmembrane region" description="Helical" evidence="9">
    <location>
        <begin position="88"/>
        <end position="111"/>
    </location>
</feature>
<feature type="domain" description="Heme-copper oxidase subunit III family profile" evidence="10">
    <location>
        <begin position="11"/>
        <end position="253"/>
    </location>
</feature>
<evidence type="ECO:0000256" key="7">
    <source>
        <dbReference type="ARBA" id="ARBA00023136"/>
    </source>
</evidence>
<dbReference type="PANTHER" id="PTHR11403:SF7">
    <property type="entry name" value="CYTOCHROME C OXIDASE SUBUNIT 3"/>
    <property type="match status" value="1"/>
</dbReference>
<feature type="transmembrane region" description="Helical" evidence="9">
    <location>
        <begin position="21"/>
        <end position="42"/>
    </location>
</feature>
<organism evidence="11">
    <name type="scientific">Compsopogon caeruleus</name>
    <dbReference type="NCBI Taxonomy" id="31354"/>
    <lineage>
        <taxon>Eukaryota</taxon>
        <taxon>Rhodophyta</taxon>
        <taxon>Compsopogonophyceae</taxon>
        <taxon>Compsopogonales</taxon>
        <taxon>Compsopogonaceae</taxon>
        <taxon>Compsopogon</taxon>
    </lineage>
</organism>
<dbReference type="AlphaFoldDB" id="A0A1Z1XBF0"/>
<dbReference type="GO" id="GO:0004129">
    <property type="term" value="F:cytochrome-c oxidase activity"/>
    <property type="evidence" value="ECO:0007669"/>
    <property type="project" value="InterPro"/>
</dbReference>
<comment type="function">
    <text evidence="8">Component of the cytochrome c oxidase, the last enzyme in the mitochondrial electron transport chain which drives oxidative phosphorylation. The respiratory chain contains 3 multisubunit complexes succinate dehydrogenase (complex II, CII), ubiquinol-cytochrome c oxidoreductase (cytochrome b-c1 complex, complex III, CIII) and cytochrome c oxidase (complex IV, CIV), that cooperate to transfer electrons derived from NADH and succinate to molecular oxygen, creating an electrochemical gradient over the inner membrane that drives transmembrane transport and the ATP synthase. Cytochrome c oxidase is the component of the respiratory chain that catalyzes the reduction of oxygen to water. Electrons originating from reduced cytochrome c in the intermembrane space (IMS) are transferred via the dinuclear copper A center (CU(A)) of subunit 2 and heme A of subunit 1 to the active site in subunit 1, a binuclear center (BNC) formed by heme A3 and copper B (CU(B)). The BNC reduces molecular oxygen to 2 water molecules using 4 electrons from cytochrome c in the IMS and 4 protons from the mitochondrial matrix.</text>
</comment>
<protein>
    <recommendedName>
        <fullName evidence="3 8">Cytochrome c oxidase subunit 3</fullName>
    </recommendedName>
</protein>
<evidence type="ECO:0000256" key="5">
    <source>
        <dbReference type="ARBA" id="ARBA00022967"/>
    </source>
</evidence>
<evidence type="ECO:0000313" key="11">
    <source>
        <dbReference type="EMBL" id="ARX96193.1"/>
    </source>
</evidence>
<comment type="subcellular location">
    <subcellularLocation>
        <location evidence="1">Membrane</location>
        <topology evidence="1">Multi-pass membrane protein</topology>
    </subcellularLocation>
</comment>
<keyword evidence="8 11" id="KW-0496">Mitochondrion</keyword>
<evidence type="ECO:0000256" key="6">
    <source>
        <dbReference type="ARBA" id="ARBA00022989"/>
    </source>
</evidence>
<feature type="transmembrane region" description="Helical" evidence="9">
    <location>
        <begin position="140"/>
        <end position="162"/>
    </location>
</feature>
<dbReference type="FunFam" id="1.10.287.70:FF:000082">
    <property type="entry name" value="Cytochrome c oxidase subunit 3"/>
    <property type="match status" value="1"/>
</dbReference>
<dbReference type="GO" id="GO:0005739">
    <property type="term" value="C:mitochondrion"/>
    <property type="evidence" value="ECO:0007669"/>
    <property type="project" value="TreeGrafter"/>
</dbReference>
<evidence type="ECO:0000256" key="2">
    <source>
        <dbReference type="ARBA" id="ARBA00010581"/>
    </source>
</evidence>
<dbReference type="InterPro" id="IPR024791">
    <property type="entry name" value="Cyt_c/ubiquinol_Oxase_su3"/>
</dbReference>
<keyword evidence="5" id="KW-1278">Translocase</keyword>
<dbReference type="PROSITE" id="PS50253">
    <property type="entry name" value="COX3"/>
    <property type="match status" value="1"/>
</dbReference>
<dbReference type="GeneID" id="33366903"/>
<dbReference type="Gene3D" id="1.10.287.70">
    <property type="match status" value="1"/>
</dbReference>
<dbReference type="RefSeq" id="YP_009402836.1">
    <property type="nucleotide sequence ID" value="NC_035351.1"/>
</dbReference>
<dbReference type="InterPro" id="IPR013833">
    <property type="entry name" value="Cyt_c_oxidase_su3_a-hlx"/>
</dbReference>
<dbReference type="Gene3D" id="1.20.120.80">
    <property type="entry name" value="Cytochrome c oxidase, subunit III, four-helix bundle"/>
    <property type="match status" value="1"/>
</dbReference>
<comment type="similarity">
    <text evidence="2 8">Belongs to the cytochrome c oxidase subunit 3 family.</text>
</comment>
<dbReference type="GO" id="GO:0006123">
    <property type="term" value="P:mitochondrial electron transport, cytochrome c to oxygen"/>
    <property type="evidence" value="ECO:0007669"/>
    <property type="project" value="TreeGrafter"/>
</dbReference>